<accession>A0A2U3PV96</accession>
<gene>
    <name evidence="1" type="ORF">BRAD3257_1989</name>
</gene>
<protein>
    <submittedName>
        <fullName evidence="1">Uncharacterized protein</fullName>
    </submittedName>
</protein>
<proteinExistence type="predicted"/>
<name>A0A2U3PV96_9BRAD</name>
<organism evidence="1 2">
    <name type="scientific">Bradyrhizobium vignae</name>
    <dbReference type="NCBI Taxonomy" id="1549949"/>
    <lineage>
        <taxon>Bacteria</taxon>
        <taxon>Pseudomonadati</taxon>
        <taxon>Pseudomonadota</taxon>
        <taxon>Alphaproteobacteria</taxon>
        <taxon>Hyphomicrobiales</taxon>
        <taxon>Nitrobacteraceae</taxon>
        <taxon>Bradyrhizobium</taxon>
    </lineage>
</organism>
<dbReference type="AlphaFoldDB" id="A0A2U3PV96"/>
<sequence>MSRVTSQWLTVSDRLWLGNPTPNRSGSNNDVVAAREAFGMTQMGHPRENRSVY</sequence>
<reference evidence="1 2" key="1">
    <citation type="submission" date="2018-03" db="EMBL/GenBank/DDBJ databases">
        <authorList>
            <person name="Gully D."/>
        </authorList>
    </citation>
    <scope>NUCLEOTIDE SEQUENCE [LARGE SCALE GENOMIC DNA]</scope>
    <source>
        <strain evidence="1">ORS3257</strain>
    </source>
</reference>
<evidence type="ECO:0000313" key="2">
    <source>
        <dbReference type="Proteomes" id="UP000246085"/>
    </source>
</evidence>
<dbReference type="Proteomes" id="UP000246085">
    <property type="component" value="Chromosome BRAD3257"/>
</dbReference>
<evidence type="ECO:0000313" key="1">
    <source>
        <dbReference type="EMBL" id="SPP93091.1"/>
    </source>
</evidence>
<dbReference type="EMBL" id="LS398110">
    <property type="protein sequence ID" value="SPP93091.1"/>
    <property type="molecule type" value="Genomic_DNA"/>
</dbReference>
<dbReference type="KEGG" id="bvz:BRAD3257_1989"/>